<dbReference type="AlphaFoldDB" id="A0AAW1TC90"/>
<dbReference type="EMBL" id="JALJOV010000157">
    <property type="protein sequence ID" value="KAK9866499.1"/>
    <property type="molecule type" value="Genomic_DNA"/>
</dbReference>
<evidence type="ECO:0000313" key="7">
    <source>
        <dbReference type="EMBL" id="KAK9866499.1"/>
    </source>
</evidence>
<accession>A0AAW1TC90</accession>
<dbReference type="PANTHER" id="PTHR33209:SF1">
    <property type="entry name" value="PEPTIDASE S49 DOMAIN-CONTAINING PROTEIN"/>
    <property type="match status" value="1"/>
</dbReference>
<evidence type="ECO:0000259" key="6">
    <source>
        <dbReference type="Pfam" id="PF01343"/>
    </source>
</evidence>
<dbReference type="PANTHER" id="PTHR33209">
    <property type="entry name" value="PROTEASE 4"/>
    <property type="match status" value="1"/>
</dbReference>
<evidence type="ECO:0000256" key="5">
    <source>
        <dbReference type="SAM" id="MobiDB-lite"/>
    </source>
</evidence>
<organism evidence="7 8">
    <name type="scientific">Apatococcus fuscideae</name>
    <dbReference type="NCBI Taxonomy" id="2026836"/>
    <lineage>
        <taxon>Eukaryota</taxon>
        <taxon>Viridiplantae</taxon>
        <taxon>Chlorophyta</taxon>
        <taxon>core chlorophytes</taxon>
        <taxon>Trebouxiophyceae</taxon>
        <taxon>Chlorellales</taxon>
        <taxon>Chlorellaceae</taxon>
        <taxon>Apatococcus</taxon>
    </lineage>
</organism>
<dbReference type="Proteomes" id="UP001485043">
    <property type="component" value="Unassembled WGS sequence"/>
</dbReference>
<sequence length="341" mass="36108">MHPPSNALRLSTEGSSTEVCTGTRSSIPWPGRTLLQRPGTNAAGIGPPKQETDKLEHLPRVGVKRYIMHQDRQKAKVAKKAGAGPQRAHVQGAGDARNNDNVKAVVLRIDSPVIPPKGGSAVASDAICREVKRLRESGKPVIVSMGNIAASGGYYIAAPATKILAEPGTITGSIGVVFGKLNVGGLLRDYGIQPEVIAEGQNANSVSPFSSFSKEQVRHLDGIVDWVYDGFLDIVSTHRKLPREEVLKVAQGRIWTGADALGKGLVDQLGGLDEAIHLAKAEAGFSAEELDRVRVVDYPRPQSLARTLMDNWKTMQATSGSAAFLSLDIASAGLSSSSPVA</sequence>
<dbReference type="GO" id="GO:0006508">
    <property type="term" value="P:proteolysis"/>
    <property type="evidence" value="ECO:0007669"/>
    <property type="project" value="UniProtKB-KW"/>
</dbReference>
<dbReference type="InterPro" id="IPR002142">
    <property type="entry name" value="Peptidase_S49"/>
</dbReference>
<comment type="similarity">
    <text evidence="1">Belongs to the peptidase S49 family.</text>
</comment>
<protein>
    <recommendedName>
        <fullName evidence="6">Peptidase S49 domain-containing protein</fullName>
    </recommendedName>
</protein>
<feature type="domain" description="Peptidase S49" evidence="6">
    <location>
        <begin position="134"/>
        <end position="284"/>
    </location>
</feature>
<feature type="region of interest" description="Disordered" evidence="5">
    <location>
        <begin position="1"/>
        <end position="52"/>
    </location>
</feature>
<keyword evidence="3" id="KW-0378">Hydrolase</keyword>
<keyword evidence="4" id="KW-0720">Serine protease</keyword>
<name>A0AAW1TC90_9CHLO</name>
<dbReference type="InterPro" id="IPR004635">
    <property type="entry name" value="Pept_S49_SppA"/>
</dbReference>
<evidence type="ECO:0000256" key="2">
    <source>
        <dbReference type="ARBA" id="ARBA00022670"/>
    </source>
</evidence>
<evidence type="ECO:0000256" key="3">
    <source>
        <dbReference type="ARBA" id="ARBA00022801"/>
    </source>
</evidence>
<feature type="compositionally biased region" description="Polar residues" evidence="5">
    <location>
        <begin position="8"/>
        <end position="26"/>
    </location>
</feature>
<evidence type="ECO:0000256" key="1">
    <source>
        <dbReference type="ARBA" id="ARBA00008683"/>
    </source>
</evidence>
<evidence type="ECO:0000256" key="4">
    <source>
        <dbReference type="ARBA" id="ARBA00022825"/>
    </source>
</evidence>
<comment type="caution">
    <text evidence="7">The sequence shown here is derived from an EMBL/GenBank/DDBJ whole genome shotgun (WGS) entry which is preliminary data.</text>
</comment>
<dbReference type="Pfam" id="PF01343">
    <property type="entry name" value="Peptidase_S49"/>
    <property type="match status" value="1"/>
</dbReference>
<keyword evidence="8" id="KW-1185">Reference proteome</keyword>
<reference evidence="7 8" key="1">
    <citation type="journal article" date="2024" name="Nat. Commun.">
        <title>Phylogenomics reveals the evolutionary origins of lichenization in chlorophyte algae.</title>
        <authorList>
            <person name="Puginier C."/>
            <person name="Libourel C."/>
            <person name="Otte J."/>
            <person name="Skaloud P."/>
            <person name="Haon M."/>
            <person name="Grisel S."/>
            <person name="Petersen M."/>
            <person name="Berrin J.G."/>
            <person name="Delaux P.M."/>
            <person name="Dal Grande F."/>
            <person name="Keller J."/>
        </authorList>
    </citation>
    <scope>NUCLEOTIDE SEQUENCE [LARGE SCALE GENOMIC DNA]</scope>
    <source>
        <strain evidence="7 8">SAG 2523</strain>
    </source>
</reference>
<evidence type="ECO:0000313" key="8">
    <source>
        <dbReference type="Proteomes" id="UP001485043"/>
    </source>
</evidence>
<proteinExistence type="inferred from homology"/>
<dbReference type="Gene3D" id="6.20.330.10">
    <property type="match status" value="1"/>
</dbReference>
<dbReference type="InterPro" id="IPR029045">
    <property type="entry name" value="ClpP/crotonase-like_dom_sf"/>
</dbReference>
<dbReference type="SUPFAM" id="SSF52096">
    <property type="entry name" value="ClpP/crotonase"/>
    <property type="match status" value="1"/>
</dbReference>
<dbReference type="Gene3D" id="3.90.226.10">
    <property type="entry name" value="2-enoyl-CoA Hydratase, Chain A, domain 1"/>
    <property type="match status" value="1"/>
</dbReference>
<dbReference type="InterPro" id="IPR047272">
    <property type="entry name" value="S49_SppA_C"/>
</dbReference>
<keyword evidence="2" id="KW-0645">Protease</keyword>
<dbReference type="CDD" id="cd07023">
    <property type="entry name" value="S49_Sppa_N_C"/>
    <property type="match status" value="1"/>
</dbReference>
<dbReference type="NCBIfam" id="TIGR00706">
    <property type="entry name" value="SppA_dom"/>
    <property type="match status" value="1"/>
</dbReference>
<gene>
    <name evidence="7" type="ORF">WJX84_005692</name>
</gene>
<dbReference type="GO" id="GO:0008236">
    <property type="term" value="F:serine-type peptidase activity"/>
    <property type="evidence" value="ECO:0007669"/>
    <property type="project" value="UniProtKB-KW"/>
</dbReference>